<dbReference type="PANTHER" id="PTHR42648">
    <property type="entry name" value="TRANSPOSASE, PUTATIVE-RELATED"/>
    <property type="match status" value="1"/>
</dbReference>
<keyword evidence="4" id="KW-1185">Reference proteome</keyword>
<dbReference type="SUPFAM" id="SSF53098">
    <property type="entry name" value="Ribonuclease H-like"/>
    <property type="match status" value="1"/>
</dbReference>
<dbReference type="InterPro" id="IPR001584">
    <property type="entry name" value="Integrase_cat-core"/>
</dbReference>
<evidence type="ECO:0000313" key="4">
    <source>
        <dbReference type="Proteomes" id="UP001151760"/>
    </source>
</evidence>
<comment type="caution">
    <text evidence="3">The sequence shown here is derived from an EMBL/GenBank/DDBJ whole genome shotgun (WGS) entry which is preliminary data.</text>
</comment>
<protein>
    <submittedName>
        <fullName evidence="3">Ribonuclease H-like domain-containing protein</fullName>
    </submittedName>
</protein>
<evidence type="ECO:0000259" key="2">
    <source>
        <dbReference type="PROSITE" id="PS50994"/>
    </source>
</evidence>
<feature type="compositionally biased region" description="Acidic residues" evidence="1">
    <location>
        <begin position="7"/>
        <end position="17"/>
    </location>
</feature>
<dbReference type="InterPro" id="IPR025724">
    <property type="entry name" value="GAG-pre-integrase_dom"/>
</dbReference>
<sequence>MSKLFDNESESQTDESEEHNSPVKNRYKTCEGYHAVPPPYTGNYMPPRADLSFAGLDDSVYKFSVSESMAKTNETESNEEKLKTISEPVVIKPKVFNDAPLIKEWDSDSDDEDTKDVRSIWNYSQRVNHRNFSKKNHPNVKRNQVPKAALTVNAARQNLLRAAVTVNAARPIATADPKRTMNAANQMSQYTTQTHSIVYTPIQTQTTLNITFTTKRVKTVRRNVSAVKGNRENAVKSLACWIWSPTGNVIDHISKYSGSYTPKRFDYSNLETELEAKGIVDSGFSRHMIGNKSFLSDYVKIDGGFVAFGGDSKGGKITGKDTEYVVLSPEFKLPDENQVLLRFPRDNNMYTIDLKNIVPSGGLTCLFAKASLDESNLWHRRLGHINFKTLNKLVRGNLVRGLPSKIFENDHTCVACQKGKQHKASCKTKLVSSINKPLQLLHMDLFGPVSVRSIMHKVYCLVVTDDYSRFSWVFFLASKDETTGILKTFIKGIENQLDFKVKIIRSDNGTEFKNREMNQLCETQGIKREFNVAMTPQQNGVAERKNRTLIKAARTMLADFKLPTTF</sequence>
<evidence type="ECO:0000313" key="3">
    <source>
        <dbReference type="EMBL" id="GJT87492.1"/>
    </source>
</evidence>
<proteinExistence type="predicted"/>
<dbReference type="Pfam" id="PF13976">
    <property type="entry name" value="gag_pre-integrs"/>
    <property type="match status" value="1"/>
</dbReference>
<dbReference type="PROSITE" id="PS50994">
    <property type="entry name" value="INTEGRASE"/>
    <property type="match status" value="1"/>
</dbReference>
<gene>
    <name evidence="3" type="ORF">Tco_1069209</name>
</gene>
<name>A0ABQ5HJR5_9ASTR</name>
<dbReference type="Pfam" id="PF00665">
    <property type="entry name" value="rve"/>
    <property type="match status" value="1"/>
</dbReference>
<reference evidence="3" key="1">
    <citation type="journal article" date="2022" name="Int. J. Mol. Sci.">
        <title>Draft Genome of Tanacetum Coccineum: Genomic Comparison of Closely Related Tanacetum-Family Plants.</title>
        <authorList>
            <person name="Yamashiro T."/>
            <person name="Shiraishi A."/>
            <person name="Nakayama K."/>
            <person name="Satake H."/>
        </authorList>
    </citation>
    <scope>NUCLEOTIDE SEQUENCE</scope>
</reference>
<dbReference type="InterPro" id="IPR036397">
    <property type="entry name" value="RNaseH_sf"/>
</dbReference>
<dbReference type="EMBL" id="BQNB010019642">
    <property type="protein sequence ID" value="GJT87492.1"/>
    <property type="molecule type" value="Genomic_DNA"/>
</dbReference>
<reference evidence="3" key="2">
    <citation type="submission" date="2022-01" db="EMBL/GenBank/DDBJ databases">
        <authorList>
            <person name="Yamashiro T."/>
            <person name="Shiraishi A."/>
            <person name="Satake H."/>
            <person name="Nakayama K."/>
        </authorList>
    </citation>
    <scope>NUCLEOTIDE SEQUENCE</scope>
</reference>
<dbReference type="Gene3D" id="3.30.420.10">
    <property type="entry name" value="Ribonuclease H-like superfamily/Ribonuclease H"/>
    <property type="match status" value="1"/>
</dbReference>
<organism evidence="3 4">
    <name type="scientific">Tanacetum coccineum</name>
    <dbReference type="NCBI Taxonomy" id="301880"/>
    <lineage>
        <taxon>Eukaryota</taxon>
        <taxon>Viridiplantae</taxon>
        <taxon>Streptophyta</taxon>
        <taxon>Embryophyta</taxon>
        <taxon>Tracheophyta</taxon>
        <taxon>Spermatophyta</taxon>
        <taxon>Magnoliopsida</taxon>
        <taxon>eudicotyledons</taxon>
        <taxon>Gunneridae</taxon>
        <taxon>Pentapetalae</taxon>
        <taxon>asterids</taxon>
        <taxon>campanulids</taxon>
        <taxon>Asterales</taxon>
        <taxon>Asteraceae</taxon>
        <taxon>Asteroideae</taxon>
        <taxon>Anthemideae</taxon>
        <taxon>Anthemidinae</taxon>
        <taxon>Tanacetum</taxon>
    </lineage>
</organism>
<feature type="domain" description="Integrase catalytic" evidence="2">
    <location>
        <begin position="433"/>
        <end position="566"/>
    </location>
</feature>
<accession>A0ABQ5HJR5</accession>
<dbReference type="InterPro" id="IPR039537">
    <property type="entry name" value="Retrotran_Ty1/copia-like"/>
</dbReference>
<feature type="region of interest" description="Disordered" evidence="1">
    <location>
        <begin position="1"/>
        <end position="26"/>
    </location>
</feature>
<dbReference type="InterPro" id="IPR012337">
    <property type="entry name" value="RNaseH-like_sf"/>
</dbReference>
<evidence type="ECO:0000256" key="1">
    <source>
        <dbReference type="SAM" id="MobiDB-lite"/>
    </source>
</evidence>
<dbReference type="PANTHER" id="PTHR42648:SF32">
    <property type="entry name" value="RIBONUCLEASE H-LIKE DOMAIN, GAG-PRE-INTEGRASE DOMAIN PROTEIN-RELATED"/>
    <property type="match status" value="1"/>
</dbReference>
<dbReference type="Proteomes" id="UP001151760">
    <property type="component" value="Unassembled WGS sequence"/>
</dbReference>